<dbReference type="PANTHER" id="PTHR45784:SF5">
    <property type="entry name" value="C-TYPE LECTIN DOMAIN FAMILY 20 MEMBER A-RELATED"/>
    <property type="match status" value="1"/>
</dbReference>
<dbReference type="Gene3D" id="3.10.100.10">
    <property type="entry name" value="Mannose-Binding Protein A, subunit A"/>
    <property type="match status" value="2"/>
</dbReference>
<evidence type="ECO:0000256" key="1">
    <source>
        <dbReference type="ARBA" id="ARBA00023157"/>
    </source>
</evidence>
<dbReference type="SUPFAM" id="SSF56436">
    <property type="entry name" value="C-type lectin-like"/>
    <property type="match status" value="1"/>
</dbReference>
<dbReference type="GeneTree" id="ENSGT01150000288307"/>
<feature type="chain" id="PRO_5044265767" description="C-type lectin domain-containing protein" evidence="2">
    <location>
        <begin position="24"/>
        <end position="128"/>
    </location>
</feature>
<dbReference type="InterPro" id="IPR016187">
    <property type="entry name" value="CTDL_fold"/>
</dbReference>
<gene>
    <name evidence="4" type="primary">RAMP2</name>
</gene>
<proteinExistence type="predicted"/>
<feature type="signal peptide" evidence="2">
    <location>
        <begin position="1"/>
        <end position="23"/>
    </location>
</feature>
<dbReference type="Pfam" id="PF00059">
    <property type="entry name" value="Lectin_C"/>
    <property type="match status" value="1"/>
</dbReference>
<keyword evidence="1" id="KW-1015">Disulfide bond</keyword>
<evidence type="ECO:0000259" key="3">
    <source>
        <dbReference type="PROSITE" id="PS50041"/>
    </source>
</evidence>
<dbReference type="Ensembl" id="ENSDCDT00010045852.1">
    <property type="protein sequence ID" value="ENSDCDP00010036455.1"/>
    <property type="gene ID" value="ENSDCDG00010023846.1"/>
</dbReference>
<reference evidence="4" key="2">
    <citation type="submission" date="2025-09" db="UniProtKB">
        <authorList>
            <consortium name="Ensembl"/>
        </authorList>
    </citation>
    <scope>IDENTIFICATION</scope>
</reference>
<dbReference type="InterPro" id="IPR001304">
    <property type="entry name" value="C-type_lectin-like"/>
</dbReference>
<keyword evidence="2" id="KW-0732">Signal</keyword>
<protein>
    <recommendedName>
        <fullName evidence="3">C-type lectin domain-containing protein</fullName>
    </recommendedName>
</protein>
<dbReference type="Proteomes" id="UP000694580">
    <property type="component" value="Unplaced"/>
</dbReference>
<feature type="domain" description="C-type lectin" evidence="3">
    <location>
        <begin position="33"/>
        <end position="124"/>
    </location>
</feature>
<organism evidence="4 5">
    <name type="scientific">Denticeps clupeoides</name>
    <name type="common">denticle herring</name>
    <dbReference type="NCBI Taxonomy" id="299321"/>
    <lineage>
        <taxon>Eukaryota</taxon>
        <taxon>Metazoa</taxon>
        <taxon>Chordata</taxon>
        <taxon>Craniata</taxon>
        <taxon>Vertebrata</taxon>
        <taxon>Euteleostomi</taxon>
        <taxon>Actinopterygii</taxon>
        <taxon>Neopterygii</taxon>
        <taxon>Teleostei</taxon>
        <taxon>Clupei</taxon>
        <taxon>Clupeiformes</taxon>
        <taxon>Denticipitoidei</taxon>
        <taxon>Denticipitidae</taxon>
        <taxon>Denticeps</taxon>
    </lineage>
</organism>
<dbReference type="PANTHER" id="PTHR45784">
    <property type="entry name" value="C-TYPE LECTIN DOMAIN FAMILY 20 MEMBER A-RELATED"/>
    <property type="match status" value="1"/>
</dbReference>
<dbReference type="InterPro" id="IPR016186">
    <property type="entry name" value="C-type_lectin-like/link_sf"/>
</dbReference>
<evidence type="ECO:0000313" key="4">
    <source>
        <dbReference type="Ensembl" id="ENSDCDP00010036455.1"/>
    </source>
</evidence>
<evidence type="ECO:0000256" key="2">
    <source>
        <dbReference type="SAM" id="SignalP"/>
    </source>
</evidence>
<evidence type="ECO:0000313" key="5">
    <source>
        <dbReference type="Proteomes" id="UP000694580"/>
    </source>
</evidence>
<dbReference type="PROSITE" id="PS50041">
    <property type="entry name" value="C_TYPE_LECTIN_2"/>
    <property type="match status" value="1"/>
</dbReference>
<dbReference type="SMART" id="SM00034">
    <property type="entry name" value="CLECT"/>
    <property type="match status" value="1"/>
</dbReference>
<name>A0AAY4CT76_9TELE</name>
<dbReference type="InterPro" id="IPR018378">
    <property type="entry name" value="C-type_lectin_CS"/>
</dbReference>
<keyword evidence="5" id="KW-1185">Reference proteome</keyword>
<dbReference type="PROSITE" id="PS00615">
    <property type="entry name" value="C_TYPE_LECTIN_1"/>
    <property type="match status" value="1"/>
</dbReference>
<sequence>QSRFLYVCLSVLHFPLLFITGACRLCPCAGLQYHFVNENMTWTEAQSYCRGNYTDLATVEDTEDMMMMVDITVQDWVWSDQNNSTYRNWTAGRLNNKASCAVAISQGGTWMDKDCGARFPFICYQGEI</sequence>
<dbReference type="AlphaFoldDB" id="A0AAY4CT76"/>
<reference evidence="4" key="1">
    <citation type="submission" date="2025-08" db="UniProtKB">
        <authorList>
            <consortium name="Ensembl"/>
        </authorList>
    </citation>
    <scope>IDENTIFICATION</scope>
</reference>
<accession>A0AAY4CT76</accession>